<organism evidence="2 3">
    <name type="scientific">Belliella marina</name>
    <dbReference type="NCBI Taxonomy" id="1644146"/>
    <lineage>
        <taxon>Bacteria</taxon>
        <taxon>Pseudomonadati</taxon>
        <taxon>Bacteroidota</taxon>
        <taxon>Cytophagia</taxon>
        <taxon>Cytophagales</taxon>
        <taxon>Cyclobacteriaceae</taxon>
        <taxon>Belliella</taxon>
    </lineage>
</organism>
<evidence type="ECO:0000259" key="1">
    <source>
        <dbReference type="PROSITE" id="PS50213"/>
    </source>
</evidence>
<keyword evidence="3" id="KW-1185">Reference proteome</keyword>
<dbReference type="Proteomes" id="UP001597361">
    <property type="component" value="Unassembled WGS sequence"/>
</dbReference>
<dbReference type="RefSeq" id="WP_376884435.1">
    <property type="nucleotide sequence ID" value="NZ_JBHUHR010000015.1"/>
</dbReference>
<accession>A0ABW4VNM4</accession>
<evidence type="ECO:0000313" key="2">
    <source>
        <dbReference type="EMBL" id="MFD2034365.1"/>
    </source>
</evidence>
<proteinExistence type="predicted"/>
<dbReference type="InterPro" id="IPR050904">
    <property type="entry name" value="Adhesion/Biosynth-related"/>
</dbReference>
<gene>
    <name evidence="2" type="ORF">ACFSKL_06160</name>
</gene>
<reference evidence="3" key="1">
    <citation type="journal article" date="2019" name="Int. J. Syst. Evol. Microbiol.">
        <title>The Global Catalogue of Microorganisms (GCM) 10K type strain sequencing project: providing services to taxonomists for standard genome sequencing and annotation.</title>
        <authorList>
            <consortium name="The Broad Institute Genomics Platform"/>
            <consortium name="The Broad Institute Genome Sequencing Center for Infectious Disease"/>
            <person name="Wu L."/>
            <person name="Ma J."/>
        </authorList>
    </citation>
    <scope>NUCLEOTIDE SEQUENCE [LARGE SCALE GENOMIC DNA]</scope>
    <source>
        <strain evidence="3">CGMCC 1.15180</strain>
    </source>
</reference>
<evidence type="ECO:0000313" key="3">
    <source>
        <dbReference type="Proteomes" id="UP001597361"/>
    </source>
</evidence>
<dbReference type="PANTHER" id="PTHR10900:SF77">
    <property type="entry name" value="FI19380P1"/>
    <property type="match status" value="1"/>
</dbReference>
<sequence length="322" mass="34529">MKKNSLSNWGLKYPVIALTLGFGLVSCNDDDDTNPIVETNNVVEVAAANPEFSTLVAAVERAELVGTLSGDGPFTVFAPNDEAFARFLSANNDMTVDELLANPDLADILTYHVVSGNIASGDVETGRVNTVAEAPFFVSRDPDGELWINGNSKIIATDVSASNGVIHVLENVITAPTQNIAEIATDMAASDNPEFTQLVAALVRADLVDAFMGGFEDNYTVFAPTDAAFEDLYEALSVNNVEEIDIQTLRNVLMYHVVEARAFSQDLTDGEQLETLLVGESLTVDLDNLQINDSGLIGESLNIHATNGVIHVIDKVLLPPMD</sequence>
<protein>
    <submittedName>
        <fullName evidence="2">Fasciclin domain-containing protein</fullName>
    </submittedName>
</protein>
<dbReference type="PANTHER" id="PTHR10900">
    <property type="entry name" value="PERIOSTIN-RELATED"/>
    <property type="match status" value="1"/>
</dbReference>
<dbReference type="SMART" id="SM00554">
    <property type="entry name" value="FAS1"/>
    <property type="match status" value="2"/>
</dbReference>
<dbReference type="InterPro" id="IPR000782">
    <property type="entry name" value="FAS1_domain"/>
</dbReference>
<feature type="domain" description="FAS1" evidence="1">
    <location>
        <begin position="39"/>
        <end position="173"/>
    </location>
</feature>
<dbReference type="EMBL" id="JBHUHR010000015">
    <property type="protein sequence ID" value="MFD2034365.1"/>
    <property type="molecule type" value="Genomic_DNA"/>
</dbReference>
<dbReference type="PROSITE" id="PS51257">
    <property type="entry name" value="PROKAR_LIPOPROTEIN"/>
    <property type="match status" value="1"/>
</dbReference>
<dbReference type="SUPFAM" id="SSF82153">
    <property type="entry name" value="FAS1 domain"/>
    <property type="match status" value="2"/>
</dbReference>
<feature type="domain" description="FAS1" evidence="1">
    <location>
        <begin position="182"/>
        <end position="317"/>
    </location>
</feature>
<comment type="caution">
    <text evidence="2">The sequence shown here is derived from an EMBL/GenBank/DDBJ whole genome shotgun (WGS) entry which is preliminary data.</text>
</comment>
<dbReference type="Pfam" id="PF02469">
    <property type="entry name" value="Fasciclin"/>
    <property type="match status" value="2"/>
</dbReference>
<dbReference type="InterPro" id="IPR036378">
    <property type="entry name" value="FAS1_dom_sf"/>
</dbReference>
<dbReference type="Gene3D" id="2.30.180.10">
    <property type="entry name" value="FAS1 domain"/>
    <property type="match status" value="2"/>
</dbReference>
<dbReference type="PROSITE" id="PS50213">
    <property type="entry name" value="FAS1"/>
    <property type="match status" value="2"/>
</dbReference>
<name>A0ABW4VNM4_9BACT</name>